<dbReference type="Proteomes" id="UP001248581">
    <property type="component" value="Chromosome"/>
</dbReference>
<accession>A0ABY9TNI8</accession>
<dbReference type="EMBL" id="CP134146">
    <property type="protein sequence ID" value="WNC70332.1"/>
    <property type="molecule type" value="Genomic_DNA"/>
</dbReference>
<organism evidence="1 2">
    <name type="scientific">Thalassotalea nanhaiensis</name>
    <dbReference type="NCBI Taxonomy" id="3065648"/>
    <lineage>
        <taxon>Bacteria</taxon>
        <taxon>Pseudomonadati</taxon>
        <taxon>Pseudomonadota</taxon>
        <taxon>Gammaproteobacteria</taxon>
        <taxon>Alteromonadales</taxon>
        <taxon>Colwelliaceae</taxon>
        <taxon>Thalassotalea</taxon>
    </lineage>
</organism>
<keyword evidence="2" id="KW-1185">Reference proteome</keyword>
<reference evidence="2" key="1">
    <citation type="submission" date="2023-09" db="EMBL/GenBank/DDBJ databases">
        <authorList>
            <person name="Li S."/>
            <person name="Li X."/>
            <person name="Zhang C."/>
            <person name="Zhao Z."/>
        </authorList>
    </citation>
    <scope>NUCLEOTIDE SEQUENCE [LARGE SCALE GENOMIC DNA]</scope>
    <source>
        <strain evidence="2">SQ345</strain>
    </source>
</reference>
<gene>
    <name evidence="1" type="ORF">RI845_09365</name>
</gene>
<proteinExistence type="predicted"/>
<evidence type="ECO:0000313" key="2">
    <source>
        <dbReference type="Proteomes" id="UP001248581"/>
    </source>
</evidence>
<sequence length="54" mass="6364">MNEVKNEDNDSILDLLNKYYSPKVIDDKFMKQKLQTKLYEQLEGSCEAFVLGYN</sequence>
<protein>
    <submittedName>
        <fullName evidence="1">Uncharacterized protein</fullName>
    </submittedName>
</protein>
<evidence type="ECO:0000313" key="1">
    <source>
        <dbReference type="EMBL" id="WNC70332.1"/>
    </source>
</evidence>
<name>A0ABY9TNI8_9GAMM</name>
<dbReference type="RefSeq" id="WP_348389473.1">
    <property type="nucleotide sequence ID" value="NZ_CP134146.1"/>
</dbReference>